<accession>A0A0D3H082</accession>
<reference evidence="2" key="2">
    <citation type="submission" date="2015-03" db="UniProtKB">
        <authorList>
            <consortium name="EnsemblPlants"/>
        </authorList>
    </citation>
    <scope>IDENTIFICATION</scope>
</reference>
<feature type="compositionally biased region" description="Polar residues" evidence="1">
    <location>
        <begin position="1"/>
        <end position="11"/>
    </location>
</feature>
<keyword evidence="3" id="KW-1185">Reference proteome</keyword>
<reference evidence="2" key="1">
    <citation type="journal article" date="2009" name="Rice">
        <title>De Novo Next Generation Sequencing of Plant Genomes.</title>
        <authorList>
            <person name="Rounsley S."/>
            <person name="Marri P.R."/>
            <person name="Yu Y."/>
            <person name="He R."/>
            <person name="Sisneros N."/>
            <person name="Goicoechea J.L."/>
            <person name="Lee S.J."/>
            <person name="Angelova A."/>
            <person name="Kudrna D."/>
            <person name="Luo M."/>
            <person name="Affourtit J."/>
            <person name="Desany B."/>
            <person name="Knight J."/>
            <person name="Niazi F."/>
            <person name="Egholm M."/>
            <person name="Wing R.A."/>
        </authorList>
    </citation>
    <scope>NUCLEOTIDE SEQUENCE [LARGE SCALE GENOMIC DNA]</scope>
    <source>
        <strain evidence="2">cv. IRGC 105608</strain>
    </source>
</reference>
<organism evidence="2">
    <name type="scientific">Oryza barthii</name>
    <dbReference type="NCBI Taxonomy" id="65489"/>
    <lineage>
        <taxon>Eukaryota</taxon>
        <taxon>Viridiplantae</taxon>
        <taxon>Streptophyta</taxon>
        <taxon>Embryophyta</taxon>
        <taxon>Tracheophyta</taxon>
        <taxon>Spermatophyta</taxon>
        <taxon>Magnoliopsida</taxon>
        <taxon>Liliopsida</taxon>
        <taxon>Poales</taxon>
        <taxon>Poaceae</taxon>
        <taxon>BOP clade</taxon>
        <taxon>Oryzoideae</taxon>
        <taxon>Oryzeae</taxon>
        <taxon>Oryzinae</taxon>
        <taxon>Oryza</taxon>
    </lineage>
</organism>
<dbReference type="AlphaFoldDB" id="A0A0D3H082"/>
<name>A0A0D3H082_9ORYZ</name>
<dbReference type="PaxDb" id="65489-OBART08G14600.1"/>
<feature type="region of interest" description="Disordered" evidence="1">
    <location>
        <begin position="1"/>
        <end position="26"/>
    </location>
</feature>
<dbReference type="Gramene" id="OBART08G14600.1">
    <property type="protein sequence ID" value="OBART08G14600.1"/>
    <property type="gene ID" value="OBART08G14600"/>
</dbReference>
<dbReference type="EnsemblPlants" id="OBART08G14600.1">
    <property type="protein sequence ID" value="OBART08G14600.1"/>
    <property type="gene ID" value="OBART08G14600"/>
</dbReference>
<protein>
    <submittedName>
        <fullName evidence="2">Uncharacterized protein</fullName>
    </submittedName>
</protein>
<evidence type="ECO:0000313" key="2">
    <source>
        <dbReference type="EnsemblPlants" id="OBART08G14600.1"/>
    </source>
</evidence>
<dbReference type="HOGENOM" id="CLU_2945371_0_0_1"/>
<proteinExistence type="predicted"/>
<dbReference type="Proteomes" id="UP000026960">
    <property type="component" value="Chromosome 8"/>
</dbReference>
<evidence type="ECO:0000256" key="1">
    <source>
        <dbReference type="SAM" id="MobiDB-lite"/>
    </source>
</evidence>
<sequence>MFDTSPESSGPNRHPPPPLFVGRQPLPAGRIPVTCSFGGSGLEKSGLHQRIHATVLAEAE</sequence>
<evidence type="ECO:0000313" key="3">
    <source>
        <dbReference type="Proteomes" id="UP000026960"/>
    </source>
</evidence>